<keyword evidence="6" id="KW-1185">Reference proteome</keyword>
<keyword evidence="1" id="KW-0677">Repeat</keyword>
<dbReference type="EMBL" id="LUFC02001269">
    <property type="protein sequence ID" value="KAF4478637.1"/>
    <property type="molecule type" value="Genomic_DNA"/>
</dbReference>
<organism evidence="5 6">
    <name type="scientific">Fusarium agapanthi</name>
    <dbReference type="NCBI Taxonomy" id="1803897"/>
    <lineage>
        <taxon>Eukaryota</taxon>
        <taxon>Fungi</taxon>
        <taxon>Dikarya</taxon>
        <taxon>Ascomycota</taxon>
        <taxon>Pezizomycotina</taxon>
        <taxon>Sordariomycetes</taxon>
        <taxon>Hypocreomycetidae</taxon>
        <taxon>Hypocreales</taxon>
        <taxon>Nectriaceae</taxon>
        <taxon>Fusarium</taxon>
        <taxon>Fusarium fujikuroi species complex</taxon>
    </lineage>
</organism>
<proteinExistence type="predicted"/>
<dbReference type="Pfam" id="PF24883">
    <property type="entry name" value="NPHP3_N"/>
    <property type="match status" value="1"/>
</dbReference>
<feature type="compositionally biased region" description="Basic and acidic residues" evidence="3">
    <location>
        <begin position="184"/>
        <end position="198"/>
    </location>
</feature>
<reference evidence="5" key="1">
    <citation type="submission" date="2020-01" db="EMBL/GenBank/DDBJ databases">
        <title>Identification and distribution of gene clusters putatively required for synthesis of sphingolipid metabolism inhibitors in phylogenetically diverse species of the filamentous fungus Fusarium.</title>
        <authorList>
            <person name="Kim H.-S."/>
            <person name="Busman M."/>
            <person name="Brown D.W."/>
            <person name="Divon H."/>
            <person name="Uhlig S."/>
            <person name="Proctor R.H."/>
        </authorList>
    </citation>
    <scope>NUCLEOTIDE SEQUENCE</scope>
    <source>
        <strain evidence="5">NRRL 31653</strain>
    </source>
</reference>
<dbReference type="PANTHER" id="PTHR10039:SF5">
    <property type="entry name" value="NACHT DOMAIN-CONTAINING PROTEIN"/>
    <property type="match status" value="1"/>
</dbReference>
<feature type="domain" description="Nephrocystin 3-like N-terminal" evidence="4">
    <location>
        <begin position="257"/>
        <end position="384"/>
    </location>
</feature>
<keyword evidence="2" id="KW-0175">Coiled coil</keyword>
<sequence>MDPVSAIGLASGILTFVEAGLKLVKMAYNIHNSLDGVLDDNRHRESVTSEVSKAALRLEVVSKACLTPEQESLSDLAKKCKATSSTELVKALHEVKPKQISSNPFKSLRYAVKANVKAKDIEGLENQLKDYRDRLILALVEFSRQRGYVKTFDPGRRAPAALITFCARFHIQHPSFQPASAATDGRRRDPSDNKFDAVHGTHEDTFKWIYEPTEVIEANNNMSYEEEKRQEALNSSNIVSTEEALIPWAGTKKLAFTSFFFWRNGSKVQKSLNGLCRSILHDVLQERPDLIPEVFPGQWDQVKHAPLKVENRLEIPSSVIKDALERLLQNDKLYQQHKFCIFIDGLDEFEPGIQDGLDYIDLVNVLRQWTVHADGNLKLCLSSREEGVFMYEYESDPGFRLQDLTKSNGLELLLLAVTLLDK</sequence>
<evidence type="ECO:0000256" key="2">
    <source>
        <dbReference type="SAM" id="Coils"/>
    </source>
</evidence>
<dbReference type="InterPro" id="IPR056884">
    <property type="entry name" value="NPHP3-like_N"/>
</dbReference>
<comment type="caution">
    <text evidence="5">The sequence shown here is derived from an EMBL/GenBank/DDBJ whole genome shotgun (WGS) entry which is preliminary data.</text>
</comment>
<name>A0A9P5AXQ3_9HYPO</name>
<accession>A0A9P5AXQ3</accession>
<dbReference type="Proteomes" id="UP000737391">
    <property type="component" value="Unassembled WGS sequence"/>
</dbReference>
<dbReference type="PANTHER" id="PTHR10039">
    <property type="entry name" value="AMELOGENIN"/>
    <property type="match status" value="1"/>
</dbReference>
<gene>
    <name evidence="5" type="ORF">FAGAP_12251</name>
</gene>
<evidence type="ECO:0000313" key="6">
    <source>
        <dbReference type="Proteomes" id="UP000737391"/>
    </source>
</evidence>
<dbReference type="OrthoDB" id="443402at2759"/>
<evidence type="ECO:0000256" key="3">
    <source>
        <dbReference type="SAM" id="MobiDB-lite"/>
    </source>
</evidence>
<evidence type="ECO:0000259" key="4">
    <source>
        <dbReference type="Pfam" id="PF24883"/>
    </source>
</evidence>
<evidence type="ECO:0000313" key="5">
    <source>
        <dbReference type="EMBL" id="KAF4478637.1"/>
    </source>
</evidence>
<dbReference type="AlphaFoldDB" id="A0A9P5AXQ3"/>
<evidence type="ECO:0000256" key="1">
    <source>
        <dbReference type="ARBA" id="ARBA00022737"/>
    </source>
</evidence>
<protein>
    <recommendedName>
        <fullName evidence="4">Nephrocystin 3-like N-terminal domain-containing protein</fullName>
    </recommendedName>
</protein>
<feature type="region of interest" description="Disordered" evidence="3">
    <location>
        <begin position="177"/>
        <end position="198"/>
    </location>
</feature>
<feature type="coiled-coil region" evidence="2">
    <location>
        <begin position="114"/>
        <end position="141"/>
    </location>
</feature>